<dbReference type="InterPro" id="IPR023058">
    <property type="entry name" value="PPIase_PpiC_CS"/>
</dbReference>
<name>A0ABP0I3M4_9DINO</name>
<organism evidence="9 10">
    <name type="scientific">Durusdinium trenchii</name>
    <dbReference type="NCBI Taxonomy" id="1381693"/>
    <lineage>
        <taxon>Eukaryota</taxon>
        <taxon>Sar</taxon>
        <taxon>Alveolata</taxon>
        <taxon>Dinophyceae</taxon>
        <taxon>Suessiales</taxon>
        <taxon>Symbiodiniaceae</taxon>
        <taxon>Durusdinium</taxon>
    </lineage>
</organism>
<dbReference type="PANTHER" id="PTHR43629:SF2">
    <property type="entry name" value="RHODANESE-LIKE_PPIC DOMAIN-CONTAINING PROTEIN 12, CHLOROPLASTIC"/>
    <property type="match status" value="1"/>
</dbReference>
<evidence type="ECO:0000256" key="6">
    <source>
        <dbReference type="RuleBase" id="RU363014"/>
    </source>
</evidence>
<evidence type="ECO:0000313" key="9">
    <source>
        <dbReference type="EMBL" id="CAK8997181.1"/>
    </source>
</evidence>
<evidence type="ECO:0000256" key="1">
    <source>
        <dbReference type="ARBA" id="ARBA00004496"/>
    </source>
</evidence>
<evidence type="ECO:0000256" key="7">
    <source>
        <dbReference type="SAM" id="Phobius"/>
    </source>
</evidence>
<keyword evidence="7" id="KW-0812">Transmembrane</keyword>
<sequence length="164" mass="18253">MATSWLLRLGAKSREPAIIIGELKFTYGHCFIVFCGLFVLSTTLFMLLRADADQRKIKSAAIRHILMKSETDILLAKDRLEKGETFARVAKALSKCPSAADGGDLGVFQPGELDPAFDRVAFNPKIPIGEVVGPVKTRFGYHLFKLEYRTGFDVDKSNENKKDN</sequence>
<dbReference type="PROSITE" id="PS50198">
    <property type="entry name" value="PPIC_PPIASE_2"/>
    <property type="match status" value="1"/>
</dbReference>
<keyword evidence="7" id="KW-0472">Membrane</keyword>
<evidence type="ECO:0000256" key="4">
    <source>
        <dbReference type="ARBA" id="ARBA00046231"/>
    </source>
</evidence>
<gene>
    <name evidence="9" type="ORF">SCF082_LOCUS5111</name>
</gene>
<dbReference type="Gene3D" id="3.10.50.40">
    <property type="match status" value="1"/>
</dbReference>
<evidence type="ECO:0000313" key="10">
    <source>
        <dbReference type="Proteomes" id="UP001642464"/>
    </source>
</evidence>
<dbReference type="Pfam" id="PF00639">
    <property type="entry name" value="Rotamase"/>
    <property type="match status" value="1"/>
</dbReference>
<reference evidence="9 10" key="1">
    <citation type="submission" date="2024-02" db="EMBL/GenBank/DDBJ databases">
        <authorList>
            <person name="Chen Y."/>
            <person name="Shah S."/>
            <person name="Dougan E. K."/>
            <person name="Thang M."/>
            <person name="Chan C."/>
        </authorList>
    </citation>
    <scope>NUCLEOTIDE SEQUENCE [LARGE SCALE GENOMIC DNA]</scope>
</reference>
<comment type="function">
    <text evidence="4">PPIases accelerate the folding of proteins. It prefers amino acid residues with hydrophobic side chains like leucine and phenylalanine in the P1 position of the peptides substrates.</text>
</comment>
<dbReference type="InterPro" id="IPR046357">
    <property type="entry name" value="PPIase_dom_sf"/>
</dbReference>
<keyword evidence="5 6" id="KW-0413">Isomerase</keyword>
<comment type="similarity">
    <text evidence="2">Belongs to the PpiC/parvulin rotamase family.</text>
</comment>
<evidence type="ECO:0000259" key="8">
    <source>
        <dbReference type="PROSITE" id="PS50198"/>
    </source>
</evidence>
<dbReference type="Proteomes" id="UP001642464">
    <property type="component" value="Unassembled WGS sequence"/>
</dbReference>
<feature type="domain" description="PpiC" evidence="8">
    <location>
        <begin position="57"/>
        <end position="148"/>
    </location>
</feature>
<dbReference type="InterPro" id="IPR000297">
    <property type="entry name" value="PPIase_PpiC"/>
</dbReference>
<dbReference type="EMBL" id="CAXAMM010002714">
    <property type="protein sequence ID" value="CAK8997181.1"/>
    <property type="molecule type" value="Genomic_DNA"/>
</dbReference>
<evidence type="ECO:0000256" key="3">
    <source>
        <dbReference type="ARBA" id="ARBA00022490"/>
    </source>
</evidence>
<accession>A0ABP0I3M4</accession>
<dbReference type="PROSITE" id="PS01096">
    <property type="entry name" value="PPIC_PPIASE_1"/>
    <property type="match status" value="1"/>
</dbReference>
<keyword evidence="3" id="KW-0963">Cytoplasm</keyword>
<keyword evidence="10" id="KW-1185">Reference proteome</keyword>
<dbReference type="GO" id="GO:0016853">
    <property type="term" value="F:isomerase activity"/>
    <property type="evidence" value="ECO:0007669"/>
    <property type="project" value="UniProtKB-KW"/>
</dbReference>
<evidence type="ECO:0000256" key="2">
    <source>
        <dbReference type="ARBA" id="ARBA00007656"/>
    </source>
</evidence>
<keyword evidence="5 6" id="KW-0697">Rotamase</keyword>
<dbReference type="InterPro" id="IPR052204">
    <property type="entry name" value="PpiC/parvulin_rotamase"/>
</dbReference>
<proteinExistence type="inferred from homology"/>
<evidence type="ECO:0000256" key="5">
    <source>
        <dbReference type="PROSITE-ProRule" id="PRU00278"/>
    </source>
</evidence>
<comment type="subcellular location">
    <subcellularLocation>
        <location evidence="1">Cytoplasm</location>
    </subcellularLocation>
</comment>
<dbReference type="PANTHER" id="PTHR43629">
    <property type="entry name" value="PEPTIDYL-PROLYL CIS-TRANS ISOMERASE"/>
    <property type="match status" value="1"/>
</dbReference>
<comment type="catalytic activity">
    <reaction evidence="6">
        <text>[protein]-peptidylproline (omega=180) = [protein]-peptidylproline (omega=0)</text>
        <dbReference type="Rhea" id="RHEA:16237"/>
        <dbReference type="Rhea" id="RHEA-COMP:10747"/>
        <dbReference type="Rhea" id="RHEA-COMP:10748"/>
        <dbReference type="ChEBI" id="CHEBI:83833"/>
        <dbReference type="ChEBI" id="CHEBI:83834"/>
        <dbReference type="EC" id="5.2.1.8"/>
    </reaction>
</comment>
<dbReference type="EC" id="5.2.1.8" evidence="6"/>
<dbReference type="SUPFAM" id="SSF54534">
    <property type="entry name" value="FKBP-like"/>
    <property type="match status" value="1"/>
</dbReference>
<protein>
    <recommendedName>
        <fullName evidence="6">Peptidyl-prolyl cis-trans isomerase</fullName>
        <ecNumber evidence="6">5.2.1.8</ecNumber>
    </recommendedName>
</protein>
<keyword evidence="7" id="KW-1133">Transmembrane helix</keyword>
<comment type="caution">
    <text evidence="9">The sequence shown here is derived from an EMBL/GenBank/DDBJ whole genome shotgun (WGS) entry which is preliminary data.</text>
</comment>
<feature type="transmembrane region" description="Helical" evidence="7">
    <location>
        <begin position="26"/>
        <end position="48"/>
    </location>
</feature>